<dbReference type="InterPro" id="IPR043128">
    <property type="entry name" value="Rev_trsase/Diguanyl_cyclase"/>
</dbReference>
<evidence type="ECO:0000259" key="8">
    <source>
        <dbReference type="PROSITE" id="PS50839"/>
    </source>
</evidence>
<feature type="domain" description="PAC" evidence="7">
    <location>
        <begin position="418"/>
        <end position="470"/>
    </location>
</feature>
<evidence type="ECO:0000256" key="3">
    <source>
        <dbReference type="ARBA" id="ARBA00022989"/>
    </source>
</evidence>
<comment type="subcellular location">
    <subcellularLocation>
        <location evidence="1">Membrane</location>
    </subcellularLocation>
</comment>
<reference evidence="10 11" key="1">
    <citation type="submission" date="2018-06" db="EMBL/GenBank/DDBJ databases">
        <title>Azoarcus communis strain SWub3 genome.</title>
        <authorList>
            <person name="Zorraquino Salvo V."/>
            <person name="Toubiana D."/>
            <person name="Blumwald E."/>
        </authorList>
    </citation>
    <scope>NUCLEOTIDE SEQUENCE [LARGE SCALE GENOMIC DNA]</scope>
    <source>
        <strain evidence="10 11">SWub3</strain>
    </source>
</reference>
<dbReference type="GO" id="GO:0003824">
    <property type="term" value="F:catalytic activity"/>
    <property type="evidence" value="ECO:0007669"/>
    <property type="project" value="UniProtKB-ARBA"/>
</dbReference>
<evidence type="ECO:0000256" key="5">
    <source>
        <dbReference type="SAM" id="Phobius"/>
    </source>
</evidence>
<dbReference type="Gene3D" id="3.30.450.350">
    <property type="entry name" value="CHASE domain"/>
    <property type="match status" value="1"/>
</dbReference>
<evidence type="ECO:0000259" key="7">
    <source>
        <dbReference type="PROSITE" id="PS50113"/>
    </source>
</evidence>
<evidence type="ECO:0000256" key="1">
    <source>
        <dbReference type="ARBA" id="ARBA00004370"/>
    </source>
</evidence>
<keyword evidence="2 5" id="KW-0812">Transmembrane</keyword>
<keyword evidence="3 5" id="KW-1133">Transmembrane helix</keyword>
<keyword evidence="4 5" id="KW-0472">Membrane</keyword>
<dbReference type="InterPro" id="IPR000014">
    <property type="entry name" value="PAS"/>
</dbReference>
<keyword evidence="11" id="KW-1185">Reference proteome</keyword>
<accession>A0A323UWX0</accession>
<sequence>MRPSESTSLAYLALVLGLILTLALWHYSETTFHQRAQDRFAYRVDKEKLTLLNRIQAYEQVLRGGRALFAASDDVTVDEWRQYVALLALEQTLPGIQGTGFTLMVPRSSLASHVTQIRTTGFPGYDIHPAGDRELYSSILYLEPFDARNQRAFGYDMYAEPIRREAMERARDTGNPALSAKVTLVQETGKDVQPGFLIYLAVYRNGAPTDTVAQRRAALVGFVYSPFRAHDLMRGIFAEVDQDVNLEVYDDAVAPENLLFSSQAQVRDARYTLESPMEISGRRWVLRFHSREQYEEATRTIQPQILLTAGTLLNVLLFTVMYTSARHRRRMRIAAAALTDSLARYQTLVENVPGTVFRCEPGIPWRFIHVSAGVETLTGFAAGSFIRGEQTFGKLIQQEDLEHVQEVLAAAFAARTAYEVEYRIRTRTGETKWVSERGRASYDDQGNPTFIDGVILDSTEQKLAENAIRDLAFYDPLTALPNRRLLYDRLHQAIASSARSRQHGAVLFIDLDKFKALNDSAGHEAGDALLKAIARRLTETVRQDDTVARLGGDEFVVILENLGNAADAATKMAYTIANKLREALSAPYTLGELTHQTTPSIGIATFCGSAREPNQLIRDADTAMYRAKSSGQGCICVHADTHEA</sequence>
<evidence type="ECO:0000313" key="10">
    <source>
        <dbReference type="EMBL" id="PZA16120.1"/>
    </source>
</evidence>
<dbReference type="InterPro" id="IPR000160">
    <property type="entry name" value="GGDEF_dom"/>
</dbReference>
<dbReference type="SMART" id="SM01079">
    <property type="entry name" value="CHASE"/>
    <property type="match status" value="1"/>
</dbReference>
<evidence type="ECO:0000259" key="6">
    <source>
        <dbReference type="PROSITE" id="PS50112"/>
    </source>
</evidence>
<gene>
    <name evidence="10" type="ORF">DNK49_13340</name>
</gene>
<dbReference type="InterPro" id="IPR013655">
    <property type="entry name" value="PAS_fold_3"/>
</dbReference>
<proteinExistence type="predicted"/>
<comment type="caution">
    <text evidence="10">The sequence shown here is derived from an EMBL/GenBank/DDBJ whole genome shotgun (WGS) entry which is preliminary data.</text>
</comment>
<dbReference type="GO" id="GO:0007165">
    <property type="term" value="P:signal transduction"/>
    <property type="evidence" value="ECO:0007669"/>
    <property type="project" value="UniProtKB-ARBA"/>
</dbReference>
<dbReference type="InterPro" id="IPR052163">
    <property type="entry name" value="DGC-Regulatory_Protein"/>
</dbReference>
<evidence type="ECO:0000256" key="4">
    <source>
        <dbReference type="ARBA" id="ARBA00023136"/>
    </source>
</evidence>
<feature type="domain" description="PAS" evidence="6">
    <location>
        <begin position="341"/>
        <end position="415"/>
    </location>
</feature>
<organism evidence="10 11">
    <name type="scientific">Parazoarcus communis SWub3 = DSM 12120</name>
    <dbReference type="NCBI Taxonomy" id="1121029"/>
    <lineage>
        <taxon>Bacteria</taxon>
        <taxon>Pseudomonadati</taxon>
        <taxon>Pseudomonadota</taxon>
        <taxon>Betaproteobacteria</taxon>
        <taxon>Rhodocyclales</taxon>
        <taxon>Zoogloeaceae</taxon>
        <taxon>Parazoarcus</taxon>
    </lineage>
</organism>
<dbReference type="InterPro" id="IPR006189">
    <property type="entry name" value="CHASE_dom"/>
</dbReference>
<dbReference type="InterPro" id="IPR000700">
    <property type="entry name" value="PAS-assoc_C"/>
</dbReference>
<dbReference type="InterPro" id="IPR001610">
    <property type="entry name" value="PAC"/>
</dbReference>
<evidence type="ECO:0000259" key="9">
    <source>
        <dbReference type="PROSITE" id="PS50887"/>
    </source>
</evidence>
<dbReference type="Pfam" id="PF03924">
    <property type="entry name" value="CHASE"/>
    <property type="match status" value="1"/>
</dbReference>
<dbReference type="CDD" id="cd00130">
    <property type="entry name" value="PAS"/>
    <property type="match status" value="1"/>
</dbReference>
<dbReference type="PANTHER" id="PTHR46663:SF3">
    <property type="entry name" value="SLL0267 PROTEIN"/>
    <property type="match status" value="1"/>
</dbReference>
<dbReference type="PANTHER" id="PTHR46663">
    <property type="entry name" value="DIGUANYLATE CYCLASE DGCT-RELATED"/>
    <property type="match status" value="1"/>
</dbReference>
<dbReference type="FunFam" id="3.30.70.270:FF:000001">
    <property type="entry name" value="Diguanylate cyclase domain protein"/>
    <property type="match status" value="1"/>
</dbReference>
<dbReference type="Proteomes" id="UP000248259">
    <property type="component" value="Unassembled WGS sequence"/>
</dbReference>
<dbReference type="Pfam" id="PF08447">
    <property type="entry name" value="PAS_3"/>
    <property type="match status" value="1"/>
</dbReference>
<dbReference type="PROSITE" id="PS50887">
    <property type="entry name" value="GGDEF"/>
    <property type="match status" value="1"/>
</dbReference>
<name>A0A323UWX0_9RHOO</name>
<feature type="domain" description="GGDEF" evidence="9">
    <location>
        <begin position="502"/>
        <end position="640"/>
    </location>
</feature>
<dbReference type="Pfam" id="PF00990">
    <property type="entry name" value="GGDEF"/>
    <property type="match status" value="1"/>
</dbReference>
<protein>
    <submittedName>
        <fullName evidence="10">GGDEF domain-containing protein</fullName>
    </submittedName>
</protein>
<dbReference type="PROSITE" id="PS50112">
    <property type="entry name" value="PAS"/>
    <property type="match status" value="1"/>
</dbReference>
<feature type="domain" description="CHASE" evidence="8">
    <location>
        <begin position="126"/>
        <end position="287"/>
    </location>
</feature>
<dbReference type="OrthoDB" id="9813903at2"/>
<dbReference type="Gene3D" id="3.30.70.270">
    <property type="match status" value="1"/>
</dbReference>
<feature type="transmembrane region" description="Helical" evidence="5">
    <location>
        <begin position="9"/>
        <end position="27"/>
    </location>
</feature>
<evidence type="ECO:0000313" key="11">
    <source>
        <dbReference type="Proteomes" id="UP000248259"/>
    </source>
</evidence>
<dbReference type="NCBIfam" id="TIGR00254">
    <property type="entry name" value="GGDEF"/>
    <property type="match status" value="1"/>
</dbReference>
<dbReference type="PROSITE" id="PS50113">
    <property type="entry name" value="PAC"/>
    <property type="match status" value="1"/>
</dbReference>
<dbReference type="InterPro" id="IPR035965">
    <property type="entry name" value="PAS-like_dom_sf"/>
</dbReference>
<dbReference type="NCBIfam" id="TIGR00229">
    <property type="entry name" value="sensory_box"/>
    <property type="match status" value="1"/>
</dbReference>
<dbReference type="SMART" id="SM00086">
    <property type="entry name" value="PAC"/>
    <property type="match status" value="1"/>
</dbReference>
<dbReference type="SUPFAM" id="SSF55073">
    <property type="entry name" value="Nucleotide cyclase"/>
    <property type="match status" value="1"/>
</dbReference>
<dbReference type="Gene3D" id="3.30.450.20">
    <property type="entry name" value="PAS domain"/>
    <property type="match status" value="1"/>
</dbReference>
<dbReference type="AlphaFoldDB" id="A0A323UWX0"/>
<dbReference type="PROSITE" id="PS50839">
    <property type="entry name" value="CHASE"/>
    <property type="match status" value="1"/>
</dbReference>
<dbReference type="EMBL" id="QKOE01000009">
    <property type="protein sequence ID" value="PZA16120.1"/>
    <property type="molecule type" value="Genomic_DNA"/>
</dbReference>
<dbReference type="InterPro" id="IPR042240">
    <property type="entry name" value="CHASE_sf"/>
</dbReference>
<dbReference type="GO" id="GO:0016020">
    <property type="term" value="C:membrane"/>
    <property type="evidence" value="ECO:0007669"/>
    <property type="project" value="UniProtKB-SubCell"/>
</dbReference>
<dbReference type="SUPFAM" id="SSF55785">
    <property type="entry name" value="PYP-like sensor domain (PAS domain)"/>
    <property type="match status" value="1"/>
</dbReference>
<dbReference type="CDD" id="cd01949">
    <property type="entry name" value="GGDEF"/>
    <property type="match status" value="1"/>
</dbReference>
<evidence type="ECO:0000256" key="2">
    <source>
        <dbReference type="ARBA" id="ARBA00022692"/>
    </source>
</evidence>
<dbReference type="SMART" id="SM00267">
    <property type="entry name" value="GGDEF"/>
    <property type="match status" value="1"/>
</dbReference>
<dbReference type="InterPro" id="IPR029787">
    <property type="entry name" value="Nucleotide_cyclase"/>
</dbReference>